<accession>A0ABQ6YPE2</accession>
<organism evidence="1 2">
    <name type="scientific">Nocardia caishijiensis</name>
    <dbReference type="NCBI Taxonomy" id="184756"/>
    <lineage>
        <taxon>Bacteria</taxon>
        <taxon>Bacillati</taxon>
        <taxon>Actinomycetota</taxon>
        <taxon>Actinomycetes</taxon>
        <taxon>Mycobacteriales</taxon>
        <taxon>Nocardiaceae</taxon>
        <taxon>Nocardia</taxon>
    </lineage>
</organism>
<keyword evidence="2" id="KW-1185">Reference proteome</keyword>
<name>A0ABQ6YPE2_9NOCA</name>
<gene>
    <name evidence="1" type="ORF">FNL39_103328</name>
</gene>
<evidence type="ECO:0000313" key="2">
    <source>
        <dbReference type="Proteomes" id="UP000798951"/>
    </source>
</evidence>
<protein>
    <submittedName>
        <fullName evidence="1">Uncharacterized protein</fullName>
    </submittedName>
</protein>
<dbReference type="Proteomes" id="UP000798951">
    <property type="component" value="Unassembled WGS sequence"/>
</dbReference>
<sequence>MRTVPLSLAASPPRPVLRRLGAPRRPVLLLYPTVLSAQMVHLSLDVSPLLQTLRRLGALPVRVVLLSLVWLRARQVSAV</sequence>
<comment type="caution">
    <text evidence="1">The sequence shown here is derived from an EMBL/GenBank/DDBJ whole genome shotgun (WGS) entry which is preliminary data.</text>
</comment>
<reference evidence="1 2" key="1">
    <citation type="submission" date="2019-07" db="EMBL/GenBank/DDBJ databases">
        <title>Genomic Encyclopedia of Type Strains, Phase IV (KMG-IV): sequencing the most valuable type-strain genomes for metagenomic binning, comparative biology and taxonomic classification.</title>
        <authorList>
            <person name="Goeker M."/>
        </authorList>
    </citation>
    <scope>NUCLEOTIDE SEQUENCE [LARGE SCALE GENOMIC DNA]</scope>
    <source>
        <strain evidence="1 2">DSM 44831</strain>
    </source>
</reference>
<evidence type="ECO:0000313" key="1">
    <source>
        <dbReference type="EMBL" id="KAF0847430.1"/>
    </source>
</evidence>
<dbReference type="EMBL" id="VMSD01000003">
    <property type="protein sequence ID" value="KAF0847430.1"/>
    <property type="molecule type" value="Genomic_DNA"/>
</dbReference>
<proteinExistence type="predicted"/>